<dbReference type="AlphaFoldDB" id="A0A6J6FA12"/>
<dbReference type="InterPro" id="IPR003660">
    <property type="entry name" value="HAMP_dom"/>
</dbReference>
<keyword evidence="5" id="KW-0597">Phosphoprotein</keyword>
<evidence type="ECO:0000256" key="2">
    <source>
        <dbReference type="ARBA" id="ARBA00004651"/>
    </source>
</evidence>
<dbReference type="PROSITE" id="PS50885">
    <property type="entry name" value="HAMP"/>
    <property type="match status" value="1"/>
</dbReference>
<dbReference type="SUPFAM" id="SSF158472">
    <property type="entry name" value="HAMP domain-like"/>
    <property type="match status" value="1"/>
</dbReference>
<feature type="transmembrane region" description="Helical" evidence="15">
    <location>
        <begin position="12"/>
        <end position="35"/>
    </location>
</feature>
<keyword evidence="6" id="KW-0808">Transferase</keyword>
<organism evidence="18">
    <name type="scientific">freshwater metagenome</name>
    <dbReference type="NCBI Taxonomy" id="449393"/>
    <lineage>
        <taxon>unclassified sequences</taxon>
        <taxon>metagenomes</taxon>
        <taxon>ecological metagenomes</taxon>
    </lineage>
</organism>
<dbReference type="InterPro" id="IPR050428">
    <property type="entry name" value="TCS_sensor_his_kinase"/>
</dbReference>
<dbReference type="GO" id="GO:0000155">
    <property type="term" value="F:phosphorelay sensor kinase activity"/>
    <property type="evidence" value="ECO:0007669"/>
    <property type="project" value="InterPro"/>
</dbReference>
<comment type="catalytic activity">
    <reaction evidence="1">
        <text>ATP + protein L-histidine = ADP + protein N-phospho-L-histidine.</text>
        <dbReference type="EC" id="2.7.13.3"/>
    </reaction>
</comment>
<evidence type="ECO:0000259" key="16">
    <source>
        <dbReference type="PROSITE" id="PS50109"/>
    </source>
</evidence>
<dbReference type="InterPro" id="IPR047669">
    <property type="entry name" value="MtrAB_MtrB"/>
</dbReference>
<dbReference type="InterPro" id="IPR036097">
    <property type="entry name" value="HisK_dim/P_sf"/>
</dbReference>
<evidence type="ECO:0000256" key="10">
    <source>
        <dbReference type="ARBA" id="ARBA00022840"/>
    </source>
</evidence>
<dbReference type="InterPro" id="IPR004358">
    <property type="entry name" value="Sig_transdc_His_kin-like_C"/>
</dbReference>
<dbReference type="SMART" id="SM00387">
    <property type="entry name" value="HATPase_c"/>
    <property type="match status" value="1"/>
</dbReference>
<dbReference type="EC" id="2.7.13.3" evidence="3"/>
<evidence type="ECO:0000313" key="18">
    <source>
        <dbReference type="EMBL" id="CAB4584519.1"/>
    </source>
</evidence>
<keyword evidence="13 15" id="KW-0472">Membrane</keyword>
<dbReference type="NCBIfam" id="NF040691">
    <property type="entry name" value="MtrAB_MtrB"/>
    <property type="match status" value="1"/>
</dbReference>
<keyword evidence="9" id="KW-0418">Kinase</keyword>
<gene>
    <name evidence="18" type="ORF">UFOPK1795_00135</name>
    <name evidence="19" type="ORF">UFOPK2275_00079</name>
    <name evidence="20" type="ORF">UFOPK2816_00195</name>
</gene>
<proteinExistence type="predicted"/>
<evidence type="ECO:0000256" key="12">
    <source>
        <dbReference type="ARBA" id="ARBA00023012"/>
    </source>
</evidence>
<dbReference type="Gene3D" id="6.10.340.10">
    <property type="match status" value="1"/>
</dbReference>
<evidence type="ECO:0000256" key="9">
    <source>
        <dbReference type="ARBA" id="ARBA00022777"/>
    </source>
</evidence>
<dbReference type="SMART" id="SM00388">
    <property type="entry name" value="HisKA"/>
    <property type="match status" value="1"/>
</dbReference>
<evidence type="ECO:0000313" key="19">
    <source>
        <dbReference type="EMBL" id="CAB4653485.1"/>
    </source>
</evidence>
<dbReference type="GO" id="GO:0005886">
    <property type="term" value="C:plasma membrane"/>
    <property type="evidence" value="ECO:0007669"/>
    <property type="project" value="UniProtKB-SubCell"/>
</dbReference>
<dbReference type="PROSITE" id="PS50109">
    <property type="entry name" value="HIS_KIN"/>
    <property type="match status" value="1"/>
</dbReference>
<dbReference type="EMBL" id="CAEZZB010000009">
    <property type="protein sequence ID" value="CAB4739617.1"/>
    <property type="molecule type" value="Genomic_DNA"/>
</dbReference>
<dbReference type="SUPFAM" id="SSF55874">
    <property type="entry name" value="ATPase domain of HSP90 chaperone/DNA topoisomerase II/histidine kinase"/>
    <property type="match status" value="1"/>
</dbReference>
<evidence type="ECO:0000313" key="20">
    <source>
        <dbReference type="EMBL" id="CAB4739617.1"/>
    </source>
</evidence>
<dbReference type="FunFam" id="1.10.287.130:FF:000010">
    <property type="entry name" value="Two-component sensor histidine kinase"/>
    <property type="match status" value="1"/>
</dbReference>
<dbReference type="InterPro" id="IPR005467">
    <property type="entry name" value="His_kinase_dom"/>
</dbReference>
<dbReference type="Pfam" id="PF02518">
    <property type="entry name" value="HATPase_c"/>
    <property type="match status" value="1"/>
</dbReference>
<keyword evidence="4" id="KW-1003">Cell membrane</keyword>
<dbReference type="CDD" id="cd00082">
    <property type="entry name" value="HisKA"/>
    <property type="match status" value="1"/>
</dbReference>
<evidence type="ECO:0000256" key="15">
    <source>
        <dbReference type="SAM" id="Phobius"/>
    </source>
</evidence>
<evidence type="ECO:0000256" key="3">
    <source>
        <dbReference type="ARBA" id="ARBA00012438"/>
    </source>
</evidence>
<feature type="domain" description="HAMP" evidence="17">
    <location>
        <begin position="214"/>
        <end position="266"/>
    </location>
</feature>
<evidence type="ECO:0000256" key="14">
    <source>
        <dbReference type="ARBA" id="ARBA00035305"/>
    </source>
</evidence>
<keyword evidence="8" id="KW-0547">Nucleotide-binding</keyword>
<dbReference type="EMBL" id="CAEZWQ010000003">
    <property type="protein sequence ID" value="CAB4653485.1"/>
    <property type="molecule type" value="Genomic_DNA"/>
</dbReference>
<dbReference type="SMART" id="SM00304">
    <property type="entry name" value="HAMP"/>
    <property type="match status" value="1"/>
</dbReference>
<dbReference type="InterPro" id="IPR003594">
    <property type="entry name" value="HATPase_dom"/>
</dbReference>
<dbReference type="CDD" id="cd06225">
    <property type="entry name" value="HAMP"/>
    <property type="match status" value="1"/>
</dbReference>
<protein>
    <recommendedName>
        <fullName evidence="14">Sensor histidine kinase MtrB</fullName>
        <ecNumber evidence="3">2.7.13.3</ecNumber>
    </recommendedName>
</protein>
<evidence type="ECO:0000256" key="4">
    <source>
        <dbReference type="ARBA" id="ARBA00022475"/>
    </source>
</evidence>
<dbReference type="Gene3D" id="1.10.287.130">
    <property type="match status" value="1"/>
</dbReference>
<evidence type="ECO:0000256" key="1">
    <source>
        <dbReference type="ARBA" id="ARBA00000085"/>
    </source>
</evidence>
<dbReference type="PANTHER" id="PTHR45436:SF5">
    <property type="entry name" value="SENSOR HISTIDINE KINASE TRCS"/>
    <property type="match status" value="1"/>
</dbReference>
<dbReference type="FunFam" id="3.30.565.10:FF:000013">
    <property type="entry name" value="Two-component sensor histidine kinase"/>
    <property type="match status" value="1"/>
</dbReference>
<evidence type="ECO:0000256" key="8">
    <source>
        <dbReference type="ARBA" id="ARBA00022741"/>
    </source>
</evidence>
<dbReference type="GO" id="GO:0005524">
    <property type="term" value="F:ATP binding"/>
    <property type="evidence" value="ECO:0007669"/>
    <property type="project" value="UniProtKB-KW"/>
</dbReference>
<dbReference type="Pfam" id="PF00512">
    <property type="entry name" value="HisKA"/>
    <property type="match status" value="1"/>
</dbReference>
<keyword evidence="12" id="KW-0902">Two-component regulatory system</keyword>
<dbReference type="SUPFAM" id="SSF47384">
    <property type="entry name" value="Homodimeric domain of signal transducing histidine kinase"/>
    <property type="match status" value="1"/>
</dbReference>
<feature type="transmembrane region" description="Helical" evidence="15">
    <location>
        <begin position="193"/>
        <end position="213"/>
    </location>
</feature>
<dbReference type="InterPro" id="IPR036890">
    <property type="entry name" value="HATPase_C_sf"/>
</dbReference>
<evidence type="ECO:0000259" key="17">
    <source>
        <dbReference type="PROSITE" id="PS50885"/>
    </source>
</evidence>
<dbReference type="Pfam" id="PF00672">
    <property type="entry name" value="HAMP"/>
    <property type="match status" value="1"/>
</dbReference>
<dbReference type="PRINTS" id="PR00344">
    <property type="entry name" value="BCTRLSENSOR"/>
</dbReference>
<keyword evidence="7 15" id="KW-0812">Transmembrane</keyword>
<keyword evidence="10" id="KW-0067">ATP-binding</keyword>
<dbReference type="EMBL" id="CAEZUG010000004">
    <property type="protein sequence ID" value="CAB4584519.1"/>
    <property type="molecule type" value="Genomic_DNA"/>
</dbReference>
<comment type="subcellular location">
    <subcellularLocation>
        <location evidence="2">Cell membrane</location>
        <topology evidence="2">Multi-pass membrane protein</topology>
    </subcellularLocation>
</comment>
<evidence type="ECO:0000256" key="7">
    <source>
        <dbReference type="ARBA" id="ARBA00022692"/>
    </source>
</evidence>
<dbReference type="InterPro" id="IPR003661">
    <property type="entry name" value="HisK_dim/P_dom"/>
</dbReference>
<dbReference type="PANTHER" id="PTHR45436">
    <property type="entry name" value="SENSOR HISTIDINE KINASE YKOH"/>
    <property type="match status" value="1"/>
</dbReference>
<evidence type="ECO:0000256" key="6">
    <source>
        <dbReference type="ARBA" id="ARBA00022679"/>
    </source>
</evidence>
<keyword evidence="11 15" id="KW-1133">Transmembrane helix</keyword>
<name>A0A6J6FA12_9ZZZZ</name>
<feature type="domain" description="Histidine kinase" evidence="16">
    <location>
        <begin position="281"/>
        <end position="498"/>
    </location>
</feature>
<evidence type="ECO:0000256" key="13">
    <source>
        <dbReference type="ARBA" id="ARBA00023136"/>
    </source>
</evidence>
<sequence>MNLIFSKFRRSLALKVIVSTVVLSLAVIFAAGSALNSQLATGIKKVNLQSSIIEARSTIFNAQYRFILAQGEKDAEVRKIINDVIASATSLSTNENAREVVFVKSPGNSRKLDYEISSNLVDPTSIPKYLSNKVRKSKDIATSYVTIKYIGSSSIQGLAIGEKVLIPNAGQYEMYMLFSLVNQNTTLNLIQNYLLLTGLFLVLLIGLITWLVVRQVVRPVRQASRIATQFTAGDFSERMNVRSQDEISTLSNAFNEMAESIEKQIARLENLSRVQQRFVSDVSHELRTPLTTLRLASEVINSSREDFDPIVARSAELMVAQLDRFERLLEDLLEISRFDAEVAVLEATEFDLVALVRRSADDLFLVAKERSTQLRVYSITDSVVIRADIRRVERILRNLFSNAIDHAEEKPIAITILASEFDVAVGVRDFGVGLDGSTLVQVFDRFWRGDPSRSRTHGGTGLGLSIALEDARLHNGELEAWGRPGKGAHFVLTLPRISMAAITARLIKLQPDDYHE</sequence>
<evidence type="ECO:0000256" key="5">
    <source>
        <dbReference type="ARBA" id="ARBA00022553"/>
    </source>
</evidence>
<reference evidence="18" key="1">
    <citation type="submission" date="2020-05" db="EMBL/GenBank/DDBJ databases">
        <authorList>
            <person name="Chiriac C."/>
            <person name="Salcher M."/>
            <person name="Ghai R."/>
            <person name="Kavagutti S V."/>
        </authorList>
    </citation>
    <scope>NUCLEOTIDE SEQUENCE</scope>
</reference>
<dbReference type="Gene3D" id="3.30.565.10">
    <property type="entry name" value="Histidine kinase-like ATPase, C-terminal domain"/>
    <property type="match status" value="1"/>
</dbReference>
<accession>A0A6J6FA12</accession>
<evidence type="ECO:0000256" key="11">
    <source>
        <dbReference type="ARBA" id="ARBA00022989"/>
    </source>
</evidence>